<feature type="repeat" description="PPR" evidence="7">
    <location>
        <begin position="747"/>
        <end position="781"/>
    </location>
</feature>
<evidence type="ECO:0000259" key="10">
    <source>
        <dbReference type="PROSITE" id="PS50199"/>
    </source>
</evidence>
<dbReference type="PROSITE" id="PS01358">
    <property type="entry name" value="ZF_RANBP2_1"/>
    <property type="match status" value="3"/>
</dbReference>
<dbReference type="InterPro" id="IPR001876">
    <property type="entry name" value="Znf_RanBP2"/>
</dbReference>
<dbReference type="FunFam" id="4.10.1060.10:FF:000013">
    <property type="entry name" value="Zinc finger, RanBP2-type protein"/>
    <property type="match status" value="1"/>
</dbReference>
<dbReference type="SMART" id="SM00547">
    <property type="entry name" value="ZnF_RBZ"/>
    <property type="match status" value="4"/>
</dbReference>
<feature type="repeat" description="PPR" evidence="7">
    <location>
        <begin position="677"/>
        <end position="711"/>
    </location>
</feature>
<dbReference type="PROSITE" id="PS50199">
    <property type="entry name" value="ZF_RANBP2_2"/>
    <property type="match status" value="3"/>
</dbReference>
<dbReference type="InterPro" id="IPR011990">
    <property type="entry name" value="TPR-like_helical_dom_sf"/>
</dbReference>
<feature type="domain" description="RanBP2-type" evidence="10">
    <location>
        <begin position="67"/>
        <end position="96"/>
    </location>
</feature>
<name>A0A445EWC7_ARAHY</name>
<keyword evidence="4 6" id="KW-0863">Zinc-finger</keyword>
<dbReference type="InterPro" id="IPR002885">
    <property type="entry name" value="PPR_rpt"/>
</dbReference>
<feature type="domain" description="RanBP2-type" evidence="10">
    <location>
        <begin position="24"/>
        <end position="53"/>
    </location>
</feature>
<dbReference type="Gene3D" id="4.10.1060.10">
    <property type="entry name" value="Zinc finger, RanBP2-type"/>
    <property type="match status" value="4"/>
</dbReference>
<evidence type="ECO:0000313" key="12">
    <source>
        <dbReference type="Proteomes" id="UP000289738"/>
    </source>
</evidence>
<evidence type="ECO:0000256" key="6">
    <source>
        <dbReference type="PROSITE-ProRule" id="PRU00322"/>
    </source>
</evidence>
<feature type="compositionally biased region" description="Basic residues" evidence="8">
    <location>
        <begin position="1"/>
        <end position="19"/>
    </location>
</feature>
<dbReference type="Pfam" id="PF13041">
    <property type="entry name" value="PPR_2"/>
    <property type="match status" value="3"/>
</dbReference>
<dbReference type="PANTHER" id="PTHR47939">
    <property type="entry name" value="MEMBRANE-ASSOCIATED SALT-INDUCIBLE PROTEIN-LIKE"/>
    <property type="match status" value="1"/>
</dbReference>
<feature type="repeat" description="PPR" evidence="7">
    <location>
        <begin position="642"/>
        <end position="676"/>
    </location>
</feature>
<dbReference type="Proteomes" id="UP000289738">
    <property type="component" value="Chromosome A01"/>
</dbReference>
<dbReference type="SUPFAM" id="SSF90209">
    <property type="entry name" value="Ran binding protein zinc finger-like"/>
    <property type="match status" value="4"/>
</dbReference>
<keyword evidence="2" id="KW-0479">Metal-binding</keyword>
<keyword evidence="9" id="KW-0812">Transmembrane</keyword>
<evidence type="ECO:0000256" key="4">
    <source>
        <dbReference type="ARBA" id="ARBA00022771"/>
    </source>
</evidence>
<comment type="similarity">
    <text evidence="1">Belongs to the PPR family. P subfamily.</text>
</comment>
<dbReference type="NCBIfam" id="TIGR00756">
    <property type="entry name" value="PPR"/>
    <property type="match status" value="7"/>
</dbReference>
<dbReference type="PANTHER" id="PTHR47939:SF13">
    <property type="entry name" value="OS03G0201400 PROTEIN"/>
    <property type="match status" value="1"/>
</dbReference>
<feature type="repeat" description="PPR" evidence="7">
    <location>
        <begin position="536"/>
        <end position="570"/>
    </location>
</feature>
<dbReference type="AlphaFoldDB" id="A0A445EWC7"/>
<evidence type="ECO:0000256" key="2">
    <source>
        <dbReference type="ARBA" id="ARBA00022723"/>
    </source>
</evidence>
<evidence type="ECO:0000256" key="7">
    <source>
        <dbReference type="PROSITE-ProRule" id="PRU00708"/>
    </source>
</evidence>
<dbReference type="Pfam" id="PF01535">
    <property type="entry name" value="PPR"/>
    <property type="match status" value="2"/>
</dbReference>
<feature type="repeat" description="PPR" evidence="7">
    <location>
        <begin position="712"/>
        <end position="746"/>
    </location>
</feature>
<comment type="caution">
    <text evidence="11">The sequence shown here is derived from an EMBL/GenBank/DDBJ whole genome shotgun (WGS) entry which is preliminary data.</text>
</comment>
<dbReference type="InterPro" id="IPR036443">
    <property type="entry name" value="Znf_RanBP2_sf"/>
</dbReference>
<feature type="domain" description="RanBP2-type" evidence="10">
    <location>
        <begin position="299"/>
        <end position="328"/>
    </location>
</feature>
<feature type="transmembrane region" description="Helical" evidence="9">
    <location>
        <begin position="335"/>
        <end position="357"/>
    </location>
</feature>
<evidence type="ECO:0000256" key="1">
    <source>
        <dbReference type="ARBA" id="ARBA00007626"/>
    </source>
</evidence>
<proteinExistence type="inferred from homology"/>
<feature type="region of interest" description="Disordered" evidence="8">
    <location>
        <begin position="1"/>
        <end position="26"/>
    </location>
</feature>
<evidence type="ECO:0000256" key="9">
    <source>
        <dbReference type="SAM" id="Phobius"/>
    </source>
</evidence>
<dbReference type="InterPro" id="IPR050667">
    <property type="entry name" value="PPR-containing_protein"/>
</dbReference>
<feature type="compositionally biased region" description="Low complexity" evidence="8">
    <location>
        <begin position="386"/>
        <end position="397"/>
    </location>
</feature>
<keyword evidence="3" id="KW-0677">Repeat</keyword>
<evidence type="ECO:0000256" key="3">
    <source>
        <dbReference type="ARBA" id="ARBA00022737"/>
    </source>
</evidence>
<evidence type="ECO:0000313" key="11">
    <source>
        <dbReference type="EMBL" id="RYR79717.1"/>
    </source>
</evidence>
<feature type="compositionally biased region" description="Basic residues" evidence="8">
    <location>
        <begin position="398"/>
        <end position="416"/>
    </location>
</feature>
<dbReference type="Gene3D" id="1.25.40.10">
    <property type="entry name" value="Tetratricopeptide repeat domain"/>
    <property type="match status" value="2"/>
</dbReference>
<keyword evidence="9" id="KW-1133">Transmembrane helix</keyword>
<feature type="region of interest" description="Disordered" evidence="8">
    <location>
        <begin position="371"/>
        <end position="430"/>
    </location>
</feature>
<protein>
    <recommendedName>
        <fullName evidence="10">RanBP2-type domain-containing protein</fullName>
    </recommendedName>
</protein>
<gene>
    <name evidence="11" type="ORF">Ahy_A01g004536</name>
</gene>
<reference evidence="11 12" key="1">
    <citation type="submission" date="2019-01" db="EMBL/GenBank/DDBJ databases">
        <title>Sequencing of cultivated peanut Arachis hypogaea provides insights into genome evolution and oil improvement.</title>
        <authorList>
            <person name="Chen X."/>
        </authorList>
    </citation>
    <scope>NUCLEOTIDE SEQUENCE [LARGE SCALE GENOMIC DNA]</scope>
    <source>
        <strain evidence="12">cv. Fuhuasheng</strain>
        <tissue evidence="11">Leaves</tissue>
    </source>
</reference>
<keyword evidence="12" id="KW-1185">Reference proteome</keyword>
<sequence>MCSKKKKKTRQLRIERRRRMGEGRDGDWDCSSCNNRNYAFRSFCNRCKQPRILVDTKTPSDSKWLPRIGDWICTGCTNNNYASRERCKKCGQPKEIAAMPAIAMTGASFPAYPNYFSRAPGGPDQKLNIGLIGNGAGAPPQSLHLGSNWSMLGSDKYGVQPLPLWLLGANYSSGLPIENSNSQNLSVPKGWRNGDWICNCGFHNYSSRSQCKKCDAFPPALGTKRLASEELVDDWDKKRLNVGPTNDQVVGTSGDPKPGVLPSFPSINSSIASTLPIPTLFPPQVSTPALLGKGAKQWRSGDWMCTNCNNHNYASRLQCNRCKTQRVSPAQPSNALIGLVLTFDYYSICLSLIYLFFKKKKKKKDKMGKIPPAFRSAVTNPQFRNPSSLIPPSSPSSKPHHFPKKIPSHFPGKSRKPNNQQQPPKTPVLFKSPSLQEAKTVFNSIIKTSDSANASIDPRFHNSLLQSYASISTFDDSVAFLRHMSAANPSFSPDRSTYHILLSQTCNNDSPPDSLSSLSPIHKTLNLMVKDGVSPDKSTADVAVRSLCSAGRVDHAVELFKELSLKHCVPDTYTFNCIVKHLCKCRSLSTVYGFIDEMRDSFGFKPDLVTYTILIDNVCNTKNLREALRLVSVLNEEGFKPDCFLYNTIMKGYCMLSRGSEAIEVYNKMKDDGVEPDLVTYNTLIFGLSKCGRVVEAKKLLRVMAEKGFFPDEVTYTSLMNGMCRKGDAPGALVLLGEMEDKGCCPNSCTYNTLLHGLCKSRLLEKAMELYGVMKSGGLKLETASYATFVRALCRDDRIAEAYEVFDYAVESKSLTDVVAYSTLESTLKWLKKAKEKGQAV</sequence>
<evidence type="ECO:0000256" key="8">
    <source>
        <dbReference type="SAM" id="MobiDB-lite"/>
    </source>
</evidence>
<accession>A0A445EWC7</accession>
<dbReference type="PROSITE" id="PS51375">
    <property type="entry name" value="PPR"/>
    <property type="match status" value="6"/>
</dbReference>
<keyword evidence="5" id="KW-0862">Zinc</keyword>
<dbReference type="EMBL" id="SDMP01000001">
    <property type="protein sequence ID" value="RYR79717.1"/>
    <property type="molecule type" value="Genomic_DNA"/>
</dbReference>
<dbReference type="Pfam" id="PF00641">
    <property type="entry name" value="Zn_ribbon_RanBP"/>
    <property type="match status" value="3"/>
</dbReference>
<organism evidence="11 12">
    <name type="scientific">Arachis hypogaea</name>
    <name type="common">Peanut</name>
    <dbReference type="NCBI Taxonomy" id="3818"/>
    <lineage>
        <taxon>Eukaryota</taxon>
        <taxon>Viridiplantae</taxon>
        <taxon>Streptophyta</taxon>
        <taxon>Embryophyta</taxon>
        <taxon>Tracheophyta</taxon>
        <taxon>Spermatophyta</taxon>
        <taxon>Magnoliopsida</taxon>
        <taxon>eudicotyledons</taxon>
        <taxon>Gunneridae</taxon>
        <taxon>Pentapetalae</taxon>
        <taxon>rosids</taxon>
        <taxon>fabids</taxon>
        <taxon>Fabales</taxon>
        <taxon>Fabaceae</taxon>
        <taxon>Papilionoideae</taxon>
        <taxon>50 kb inversion clade</taxon>
        <taxon>dalbergioids sensu lato</taxon>
        <taxon>Dalbergieae</taxon>
        <taxon>Pterocarpus clade</taxon>
        <taxon>Arachis</taxon>
    </lineage>
</organism>
<feature type="repeat" description="PPR" evidence="7">
    <location>
        <begin position="607"/>
        <end position="641"/>
    </location>
</feature>
<dbReference type="GO" id="GO:0008270">
    <property type="term" value="F:zinc ion binding"/>
    <property type="evidence" value="ECO:0007669"/>
    <property type="project" value="UniProtKB-KW"/>
</dbReference>
<evidence type="ECO:0000256" key="5">
    <source>
        <dbReference type="ARBA" id="ARBA00022833"/>
    </source>
</evidence>
<keyword evidence="9" id="KW-0472">Membrane</keyword>